<accession>Q6IIY0</accession>
<feature type="transmembrane region" description="Helical" evidence="1">
    <location>
        <begin position="92"/>
        <end position="114"/>
    </location>
</feature>
<evidence type="ECO:0000256" key="1">
    <source>
        <dbReference type="SAM" id="Phobius"/>
    </source>
</evidence>
<keyword evidence="1" id="KW-1133">Transmembrane helix</keyword>
<keyword evidence="1" id="KW-0472">Membrane</keyword>
<protein>
    <submittedName>
        <fullName evidence="2">HDC16575</fullName>
    </submittedName>
</protein>
<gene>
    <name evidence="2" type="ORF">HDC16575</name>
</gene>
<organism evidence="2">
    <name type="scientific">Drosophila melanogaster</name>
    <name type="common">Fruit fly</name>
    <dbReference type="NCBI Taxonomy" id="7227"/>
    <lineage>
        <taxon>Eukaryota</taxon>
        <taxon>Metazoa</taxon>
        <taxon>Ecdysozoa</taxon>
        <taxon>Arthropoda</taxon>
        <taxon>Hexapoda</taxon>
        <taxon>Insecta</taxon>
        <taxon>Pterygota</taxon>
        <taxon>Neoptera</taxon>
        <taxon>Endopterygota</taxon>
        <taxon>Diptera</taxon>
        <taxon>Brachycera</taxon>
        <taxon>Muscomorpha</taxon>
        <taxon>Ephydroidea</taxon>
        <taxon>Drosophilidae</taxon>
        <taxon>Drosophila</taxon>
        <taxon>Sophophora</taxon>
    </lineage>
</organism>
<keyword evidence="1" id="KW-0812">Transmembrane</keyword>
<name>Q6IIY0_DROME</name>
<proteinExistence type="predicted"/>
<evidence type="ECO:0000313" key="2">
    <source>
        <dbReference type="EMBL" id="DAA04441.1"/>
    </source>
</evidence>
<dbReference type="AlphaFoldDB" id="Q6IIY0"/>
<dbReference type="EMBL" id="BK002936">
    <property type="protein sequence ID" value="DAA04441.1"/>
    <property type="molecule type" value="Genomic_DNA"/>
</dbReference>
<reference evidence="2" key="1">
    <citation type="journal article" date="2003" name="Genome Biol.">
        <title>An integrated gene annotation and transcriptional profiling approach towards the full gene content of the Drosophila genome.</title>
        <authorList>
            <person name="Hild M."/>
            <person name="Beckmann B."/>
            <person name="Haas S.A."/>
            <person name="Koch B."/>
            <person name="Solovyev V."/>
            <person name="Busold C."/>
            <person name="Fellenberg K."/>
            <person name="Boutros M."/>
            <person name="Vingron M."/>
            <person name="Sauer F."/>
            <person name="Hoheisel J.D."/>
            <person name="Paro R."/>
        </authorList>
    </citation>
    <scope>NUCLEOTIDE SEQUENCE</scope>
</reference>
<sequence length="131" mass="14906">MHSGWEWRGICLPAANQQTEKTTPCPAYQVSRDKRLRVKPSIHADWGGAAWGGGAAAEAQRFCILYSNGRPWMSWETTKNETTTAATDPPMLMMMMMMMIMMMMMMRMMMIMIWGAPFQPPWSACEIAFAL</sequence>